<evidence type="ECO:0000313" key="3">
    <source>
        <dbReference type="EMBL" id="SUD58847.1"/>
    </source>
</evidence>
<feature type="region of interest" description="Disordered" evidence="1">
    <location>
        <begin position="46"/>
        <end position="101"/>
    </location>
</feature>
<evidence type="ECO:0000313" key="5">
    <source>
        <dbReference type="Proteomes" id="UP000255303"/>
    </source>
</evidence>
<proteinExistence type="predicted"/>
<reference evidence="4 5" key="1">
    <citation type="submission" date="2018-06" db="EMBL/GenBank/DDBJ databases">
        <authorList>
            <consortium name="Pathogen Informatics"/>
            <person name="Doyle S."/>
        </authorList>
    </citation>
    <scope>NUCLEOTIDE SEQUENCE [LARGE SCALE GENOMIC DNA]</scope>
    <source>
        <strain evidence="2 5">NCTC10692</strain>
        <strain evidence="3 4">NCTC10860</strain>
    </source>
</reference>
<evidence type="ECO:0000256" key="1">
    <source>
        <dbReference type="SAM" id="MobiDB-lite"/>
    </source>
</evidence>
<dbReference type="GO" id="GO:0004794">
    <property type="term" value="F:threonine deaminase activity"/>
    <property type="evidence" value="ECO:0007669"/>
    <property type="project" value="UniProtKB-EC"/>
</dbReference>
<keyword evidence="2" id="KW-0456">Lyase</keyword>
<dbReference type="Gene3D" id="3.40.50.1100">
    <property type="match status" value="1"/>
</dbReference>
<dbReference type="EC" id="4.3.1.19" evidence="2"/>
<dbReference type="AlphaFoldDB" id="A0A379JQ08"/>
<dbReference type="Proteomes" id="UP000255303">
    <property type="component" value="Unassembled WGS sequence"/>
</dbReference>
<accession>A0A379JQ08</accession>
<gene>
    <name evidence="2" type="ORF">NCTC10692_00829</name>
    <name evidence="3" type="ORF">NCTC10860_01101</name>
</gene>
<evidence type="ECO:0000313" key="2">
    <source>
        <dbReference type="EMBL" id="SUD50424.1"/>
    </source>
</evidence>
<protein>
    <submittedName>
        <fullName evidence="2">Threonine ammonia-lyase</fullName>
        <ecNumber evidence="2">4.3.1.19</ecNumber>
    </submittedName>
</protein>
<dbReference type="EMBL" id="UGUV01000002">
    <property type="protein sequence ID" value="SUD50424.1"/>
    <property type="molecule type" value="Genomic_DNA"/>
</dbReference>
<evidence type="ECO:0000313" key="4">
    <source>
        <dbReference type="Proteomes" id="UP000254084"/>
    </source>
</evidence>
<sequence length="164" mass="17883">MRRHCPTLRHTRPKHARGQPPTLLQLLDLPGQTLFGDATFDPFTGQRQTQWRHRPPRDLGFGVDTFEQPRRAGDKAQAQAGRDAPGQAADQQAALGKREKNAEMRAYHEDTHNLAEGAGAAALAALMQERELNAGQRVAVVLSGANIDRAALAELLRDEAPVAA</sequence>
<name>A0A379JQ08_ECTOL</name>
<dbReference type="SUPFAM" id="SSF53686">
    <property type="entry name" value="Tryptophan synthase beta subunit-like PLP-dependent enzymes"/>
    <property type="match status" value="1"/>
</dbReference>
<dbReference type="Proteomes" id="UP000254084">
    <property type="component" value="Unassembled WGS sequence"/>
</dbReference>
<accession>A0A379K275</accession>
<organism evidence="2 5">
    <name type="scientific">Ectopseudomonas oleovorans</name>
    <name type="common">Pseudomonas oleovorans</name>
    <dbReference type="NCBI Taxonomy" id="301"/>
    <lineage>
        <taxon>Bacteria</taxon>
        <taxon>Pseudomonadati</taxon>
        <taxon>Pseudomonadota</taxon>
        <taxon>Gammaproteobacteria</taxon>
        <taxon>Pseudomonadales</taxon>
        <taxon>Pseudomonadaceae</taxon>
        <taxon>Ectopseudomonas</taxon>
    </lineage>
</organism>
<feature type="compositionally biased region" description="Low complexity" evidence="1">
    <location>
        <begin position="76"/>
        <end position="94"/>
    </location>
</feature>
<dbReference type="EMBL" id="UGUW01000004">
    <property type="protein sequence ID" value="SUD58847.1"/>
    <property type="molecule type" value="Genomic_DNA"/>
</dbReference>
<dbReference type="InterPro" id="IPR036052">
    <property type="entry name" value="TrpB-like_PALP_sf"/>
</dbReference>